<dbReference type="PROSITE" id="PS50041">
    <property type="entry name" value="C_TYPE_LECTIN_2"/>
    <property type="match status" value="1"/>
</dbReference>
<evidence type="ECO:0000256" key="1">
    <source>
        <dbReference type="ARBA" id="ARBA00023157"/>
    </source>
</evidence>
<evidence type="ECO:0000259" key="2">
    <source>
        <dbReference type="PROSITE" id="PS50041"/>
    </source>
</evidence>
<dbReference type="EMBL" id="BTRK01000003">
    <property type="protein sequence ID" value="GMR41054.1"/>
    <property type="molecule type" value="Genomic_DNA"/>
</dbReference>
<feature type="domain" description="C-type lectin" evidence="2">
    <location>
        <begin position="14"/>
        <end position="126"/>
    </location>
</feature>
<dbReference type="PANTHER" id="PTHR22991">
    <property type="entry name" value="PROTEIN CBG13490"/>
    <property type="match status" value="1"/>
</dbReference>
<keyword evidence="1" id="KW-1015">Disulfide bond</keyword>
<gene>
    <name evidence="3" type="ORF">PMAYCL1PPCAC_11249</name>
</gene>
<dbReference type="InterPro" id="IPR050976">
    <property type="entry name" value="Snaclec"/>
</dbReference>
<name>A0AAN4ZKK2_9BILA</name>
<dbReference type="PANTHER" id="PTHR22991:SF40">
    <property type="entry name" value="PROTEIN CBG13490"/>
    <property type="match status" value="1"/>
</dbReference>
<evidence type="ECO:0000313" key="3">
    <source>
        <dbReference type="EMBL" id="GMR41054.1"/>
    </source>
</evidence>
<feature type="non-terminal residue" evidence="3">
    <location>
        <position position="1"/>
    </location>
</feature>
<dbReference type="Gene3D" id="3.10.100.10">
    <property type="entry name" value="Mannose-Binding Protein A, subunit A"/>
    <property type="match status" value="1"/>
</dbReference>
<dbReference type="InterPro" id="IPR001304">
    <property type="entry name" value="C-type_lectin-like"/>
</dbReference>
<dbReference type="SUPFAM" id="SSF56436">
    <property type="entry name" value="C-type lectin-like"/>
    <property type="match status" value="1"/>
</dbReference>
<dbReference type="InterPro" id="IPR016187">
    <property type="entry name" value="CTDL_fold"/>
</dbReference>
<dbReference type="InterPro" id="IPR016186">
    <property type="entry name" value="C-type_lectin-like/link_sf"/>
</dbReference>
<comment type="caution">
    <text evidence="3">The sequence shown here is derived from an EMBL/GenBank/DDBJ whole genome shotgun (WGS) entry which is preliminary data.</text>
</comment>
<dbReference type="Proteomes" id="UP001328107">
    <property type="component" value="Unassembled WGS sequence"/>
</dbReference>
<sequence length="138" mass="15121">ACGDFSTYTNPASGKETCFSIQTTWKSWTGAEGNCVQRGGHLASIHDNEFNSFLRNAAREAGIYDSFHIGLTDSNAGTGFEWSDGSDLNYSNFGPGIPNINYGHCMHAQIQNLPGLSSDMWFNEQCKGYSLPYVCTKN</sequence>
<proteinExistence type="predicted"/>
<evidence type="ECO:0000313" key="4">
    <source>
        <dbReference type="Proteomes" id="UP001328107"/>
    </source>
</evidence>
<dbReference type="AlphaFoldDB" id="A0AAN4ZKK2"/>
<protein>
    <recommendedName>
        <fullName evidence="2">C-type lectin domain-containing protein</fullName>
    </recommendedName>
</protein>
<accession>A0AAN4ZKK2</accession>
<dbReference type="Pfam" id="PF00059">
    <property type="entry name" value="Lectin_C"/>
    <property type="match status" value="1"/>
</dbReference>
<keyword evidence="4" id="KW-1185">Reference proteome</keyword>
<reference evidence="4" key="1">
    <citation type="submission" date="2022-10" db="EMBL/GenBank/DDBJ databases">
        <title>Genome assembly of Pristionchus species.</title>
        <authorList>
            <person name="Yoshida K."/>
            <person name="Sommer R.J."/>
        </authorList>
    </citation>
    <scope>NUCLEOTIDE SEQUENCE [LARGE SCALE GENOMIC DNA]</scope>
    <source>
        <strain evidence="4">RS5460</strain>
    </source>
</reference>
<organism evidence="3 4">
    <name type="scientific">Pristionchus mayeri</name>
    <dbReference type="NCBI Taxonomy" id="1317129"/>
    <lineage>
        <taxon>Eukaryota</taxon>
        <taxon>Metazoa</taxon>
        <taxon>Ecdysozoa</taxon>
        <taxon>Nematoda</taxon>
        <taxon>Chromadorea</taxon>
        <taxon>Rhabditida</taxon>
        <taxon>Rhabditina</taxon>
        <taxon>Diplogasteromorpha</taxon>
        <taxon>Diplogasteroidea</taxon>
        <taxon>Neodiplogasteridae</taxon>
        <taxon>Pristionchus</taxon>
    </lineage>
</organism>
<dbReference type="SMART" id="SM00034">
    <property type="entry name" value="CLECT"/>
    <property type="match status" value="1"/>
</dbReference>
<dbReference type="CDD" id="cd00037">
    <property type="entry name" value="CLECT"/>
    <property type="match status" value="1"/>
</dbReference>